<reference evidence="1 2" key="1">
    <citation type="submission" date="2024-01" db="EMBL/GenBank/DDBJ databases">
        <title>A draft genome for the cacao thread blight pathogen Marasmiellus scandens.</title>
        <authorList>
            <person name="Baruah I.K."/>
            <person name="Leung J."/>
            <person name="Bukari Y."/>
            <person name="Amoako-Attah I."/>
            <person name="Meinhardt L.W."/>
            <person name="Bailey B.A."/>
            <person name="Cohen S.P."/>
        </authorList>
    </citation>
    <scope>NUCLEOTIDE SEQUENCE [LARGE SCALE GENOMIC DNA]</scope>
    <source>
        <strain evidence="1 2">GH-19</strain>
    </source>
</reference>
<dbReference type="Proteomes" id="UP001498398">
    <property type="component" value="Unassembled WGS sequence"/>
</dbReference>
<comment type="caution">
    <text evidence="1">The sequence shown here is derived from an EMBL/GenBank/DDBJ whole genome shotgun (WGS) entry which is preliminary data.</text>
</comment>
<evidence type="ECO:0000313" key="2">
    <source>
        <dbReference type="Proteomes" id="UP001498398"/>
    </source>
</evidence>
<name>A0ABR1K8R4_9AGAR</name>
<sequence length="143" mass="16021">MPSRSSSDDAQQRPVPEIITYRLDDSLVYVKPLLDYNEAISLAIKEYPNELGPIPRHRITFTIQATMNGNRKTVRVSESAWERTVSRMVRGEVVAIKILPEDTAEAPPKYIQAGFAGSSGMGAEKRSRCLPGLSWLSRLFLSR</sequence>
<keyword evidence="2" id="KW-1185">Reference proteome</keyword>
<protein>
    <submittedName>
        <fullName evidence="1">Uncharacterized protein</fullName>
    </submittedName>
</protein>
<dbReference type="EMBL" id="JBANRG010000001">
    <property type="protein sequence ID" value="KAK7473050.1"/>
    <property type="molecule type" value="Genomic_DNA"/>
</dbReference>
<evidence type="ECO:0000313" key="1">
    <source>
        <dbReference type="EMBL" id="KAK7473050.1"/>
    </source>
</evidence>
<gene>
    <name evidence="1" type="ORF">VKT23_001154</name>
</gene>
<organism evidence="1 2">
    <name type="scientific">Marasmiellus scandens</name>
    <dbReference type="NCBI Taxonomy" id="2682957"/>
    <lineage>
        <taxon>Eukaryota</taxon>
        <taxon>Fungi</taxon>
        <taxon>Dikarya</taxon>
        <taxon>Basidiomycota</taxon>
        <taxon>Agaricomycotina</taxon>
        <taxon>Agaricomycetes</taxon>
        <taxon>Agaricomycetidae</taxon>
        <taxon>Agaricales</taxon>
        <taxon>Marasmiineae</taxon>
        <taxon>Omphalotaceae</taxon>
        <taxon>Marasmiellus</taxon>
    </lineage>
</organism>
<accession>A0ABR1K8R4</accession>
<proteinExistence type="predicted"/>